<sequence length="222" mass="24903">MSWLCLSAALLVFLVSLVDSTPGLRNNIQDQDEKMIFRRQHEKHIVQEFLTLILKQADKEASKPAFCMEPQLKGDCKATITRYFYNAETGLCEQFSQDMKSSVRPQHPQEPSCKATEMNCLCLSAALLFLLVILVDGTPVYEHHSMDQADSQPAFCLEPKLAGSCKNKTARYFYSAKTGCCKPFVYSGCEGNKNNFNTIEDCLKSCCPDCMKTCCTLEESQG</sequence>
<feature type="chain" id="PRO_5046334062" description="BPTI/Kunitz inhibitor domain-containing protein" evidence="2">
    <location>
        <begin position="21"/>
        <end position="222"/>
    </location>
</feature>
<dbReference type="PROSITE" id="PS50279">
    <property type="entry name" value="BPTI_KUNITZ_2"/>
    <property type="match status" value="1"/>
</dbReference>
<evidence type="ECO:0000256" key="1">
    <source>
        <dbReference type="ARBA" id="ARBA00023157"/>
    </source>
</evidence>
<evidence type="ECO:0000259" key="3">
    <source>
        <dbReference type="PROSITE" id="PS50279"/>
    </source>
</evidence>
<evidence type="ECO:0000313" key="4">
    <source>
        <dbReference type="EMBL" id="CAI9154734.1"/>
    </source>
</evidence>
<accession>A0ABN8Y0F2</accession>
<feature type="signal peptide" evidence="2">
    <location>
        <begin position="1"/>
        <end position="20"/>
    </location>
</feature>
<feature type="domain" description="BPTI/Kunitz inhibitor" evidence="3">
    <location>
        <begin position="156"/>
        <end position="206"/>
    </location>
</feature>
<evidence type="ECO:0000313" key="5">
    <source>
        <dbReference type="Proteomes" id="UP001176941"/>
    </source>
</evidence>
<dbReference type="PANTHER" id="PTHR10083">
    <property type="entry name" value="KUNITZ-TYPE PROTEASE INHIBITOR-RELATED"/>
    <property type="match status" value="1"/>
</dbReference>
<dbReference type="EMBL" id="OX459947">
    <property type="protein sequence ID" value="CAI9154734.1"/>
    <property type="molecule type" value="Genomic_DNA"/>
</dbReference>
<dbReference type="Pfam" id="PF00014">
    <property type="entry name" value="Kunitz_BPTI"/>
    <property type="match status" value="2"/>
</dbReference>
<keyword evidence="2" id="KW-0732">Signal</keyword>
<dbReference type="SUPFAM" id="SSF57362">
    <property type="entry name" value="BPTI-like"/>
    <property type="match status" value="2"/>
</dbReference>
<name>A0ABN8Y0F2_RANTA</name>
<dbReference type="SMART" id="SM00131">
    <property type="entry name" value="KU"/>
    <property type="match status" value="2"/>
</dbReference>
<dbReference type="PRINTS" id="PR00759">
    <property type="entry name" value="BASICPTASE"/>
</dbReference>
<dbReference type="InterPro" id="IPR036880">
    <property type="entry name" value="Kunitz_BPTI_sf"/>
</dbReference>
<reference evidence="4" key="1">
    <citation type="submission" date="2023-04" db="EMBL/GenBank/DDBJ databases">
        <authorList>
            <consortium name="ELIXIR-Norway"/>
        </authorList>
    </citation>
    <scope>NUCLEOTIDE SEQUENCE [LARGE SCALE GENOMIC DNA]</scope>
</reference>
<evidence type="ECO:0000256" key="2">
    <source>
        <dbReference type="SAM" id="SignalP"/>
    </source>
</evidence>
<dbReference type="InterPro" id="IPR002223">
    <property type="entry name" value="Kunitz_BPTI"/>
</dbReference>
<dbReference type="PANTHER" id="PTHR10083:SF369">
    <property type="entry name" value="UTERINE PLASMIN_TRYPSIN INHIBITOR"/>
    <property type="match status" value="1"/>
</dbReference>
<dbReference type="Proteomes" id="UP001176941">
    <property type="component" value="Chromosome 11"/>
</dbReference>
<keyword evidence="5" id="KW-1185">Reference proteome</keyword>
<gene>
    <name evidence="4" type="ORF">MRATA1EN1_LOCUS3696</name>
</gene>
<dbReference type="PROSITE" id="PS00280">
    <property type="entry name" value="BPTI_KUNITZ_1"/>
    <property type="match status" value="1"/>
</dbReference>
<dbReference type="Gene3D" id="4.10.410.10">
    <property type="entry name" value="Pancreatic trypsin inhibitor Kunitz domain"/>
    <property type="match status" value="2"/>
</dbReference>
<dbReference type="InterPro" id="IPR020901">
    <property type="entry name" value="Prtase_inh_Kunz-CS"/>
</dbReference>
<proteinExistence type="predicted"/>
<dbReference type="InterPro" id="IPR050098">
    <property type="entry name" value="TFPI/VKTCI-like"/>
</dbReference>
<organism evidence="4 5">
    <name type="scientific">Rangifer tarandus platyrhynchus</name>
    <name type="common">Svalbard reindeer</name>
    <dbReference type="NCBI Taxonomy" id="3082113"/>
    <lineage>
        <taxon>Eukaryota</taxon>
        <taxon>Metazoa</taxon>
        <taxon>Chordata</taxon>
        <taxon>Craniata</taxon>
        <taxon>Vertebrata</taxon>
        <taxon>Euteleostomi</taxon>
        <taxon>Mammalia</taxon>
        <taxon>Eutheria</taxon>
        <taxon>Laurasiatheria</taxon>
        <taxon>Artiodactyla</taxon>
        <taxon>Ruminantia</taxon>
        <taxon>Pecora</taxon>
        <taxon>Cervidae</taxon>
        <taxon>Odocoileinae</taxon>
        <taxon>Rangifer</taxon>
    </lineage>
</organism>
<keyword evidence="1" id="KW-1015">Disulfide bond</keyword>
<protein>
    <recommendedName>
        <fullName evidence="3">BPTI/Kunitz inhibitor domain-containing protein</fullName>
    </recommendedName>
</protein>